<evidence type="ECO:0000256" key="3">
    <source>
        <dbReference type="PIRSR" id="PIRSR016184-1"/>
    </source>
</evidence>
<accession>A0AAN9XZC6</accession>
<gene>
    <name evidence="4" type="ORF">V9T40_011221</name>
</gene>
<evidence type="ECO:0000256" key="2">
    <source>
        <dbReference type="ARBA" id="ARBA00023235"/>
    </source>
</evidence>
<dbReference type="GO" id="GO:0016853">
    <property type="term" value="F:isomerase activity"/>
    <property type="evidence" value="ECO:0007669"/>
    <property type="project" value="UniProtKB-KW"/>
</dbReference>
<dbReference type="EMBL" id="JBBCAQ010000037">
    <property type="protein sequence ID" value="KAK7574030.1"/>
    <property type="molecule type" value="Genomic_DNA"/>
</dbReference>
<dbReference type="PANTHER" id="PTHR13774:SF17">
    <property type="entry name" value="PHENAZINE BIOSYNTHESIS-LIKE DOMAIN-CONTAINING PROTEIN"/>
    <property type="match status" value="1"/>
</dbReference>
<organism evidence="4 5">
    <name type="scientific">Parthenolecanium corni</name>
    <dbReference type="NCBI Taxonomy" id="536013"/>
    <lineage>
        <taxon>Eukaryota</taxon>
        <taxon>Metazoa</taxon>
        <taxon>Ecdysozoa</taxon>
        <taxon>Arthropoda</taxon>
        <taxon>Hexapoda</taxon>
        <taxon>Insecta</taxon>
        <taxon>Pterygota</taxon>
        <taxon>Neoptera</taxon>
        <taxon>Paraneoptera</taxon>
        <taxon>Hemiptera</taxon>
        <taxon>Sternorrhyncha</taxon>
        <taxon>Coccoidea</taxon>
        <taxon>Coccidae</taxon>
        <taxon>Parthenolecanium</taxon>
    </lineage>
</organism>
<name>A0AAN9XZC6_9HEMI</name>
<evidence type="ECO:0008006" key="6">
    <source>
        <dbReference type="Google" id="ProtNLM"/>
    </source>
</evidence>
<dbReference type="AlphaFoldDB" id="A0AAN9XZC6"/>
<dbReference type="SUPFAM" id="SSF54506">
    <property type="entry name" value="Diaminopimelate epimerase-like"/>
    <property type="match status" value="1"/>
</dbReference>
<feature type="active site" evidence="3">
    <location>
        <position position="44"/>
    </location>
</feature>
<proteinExistence type="inferred from homology"/>
<comment type="similarity">
    <text evidence="1">Belongs to the PhzF family.</text>
</comment>
<keyword evidence="2" id="KW-0413">Isomerase</keyword>
<dbReference type="NCBIfam" id="TIGR00654">
    <property type="entry name" value="PhzF_family"/>
    <property type="match status" value="1"/>
</dbReference>
<dbReference type="PANTHER" id="PTHR13774">
    <property type="entry name" value="PHENAZINE BIOSYNTHESIS PROTEIN"/>
    <property type="match status" value="1"/>
</dbReference>
<comment type="caution">
    <text evidence="4">The sequence shown here is derived from an EMBL/GenBank/DDBJ whole genome shotgun (WGS) entry which is preliminary data.</text>
</comment>
<dbReference type="PIRSF" id="PIRSF016184">
    <property type="entry name" value="PhzC_PhzF"/>
    <property type="match status" value="1"/>
</dbReference>
<dbReference type="InterPro" id="IPR003719">
    <property type="entry name" value="Phenazine_PhzF-like"/>
</dbReference>
<dbReference type="Gene3D" id="3.10.310.10">
    <property type="entry name" value="Diaminopimelate Epimerase, Chain A, domain 1"/>
    <property type="match status" value="2"/>
</dbReference>
<evidence type="ECO:0000313" key="4">
    <source>
        <dbReference type="EMBL" id="KAK7574030.1"/>
    </source>
</evidence>
<dbReference type="Proteomes" id="UP001367676">
    <property type="component" value="Unassembled WGS sequence"/>
</dbReference>
<keyword evidence="5" id="KW-1185">Reference proteome</keyword>
<dbReference type="Pfam" id="PF02567">
    <property type="entry name" value="PhzC-PhzF"/>
    <property type="match status" value="1"/>
</dbReference>
<dbReference type="GO" id="GO:0005737">
    <property type="term" value="C:cytoplasm"/>
    <property type="evidence" value="ECO:0007669"/>
    <property type="project" value="TreeGrafter"/>
</dbReference>
<sequence>MKIYTVDAFTDCPFKGNPAAVAIVDEIPDDGTCQKIAAEINLSETAFVEGLGENHFHIRWFTPKVEVKLCGHATLASAHILHQEKLVSSQEIRFESLSGELKVYISPSDYTLDFPLSKTEEAIEPSSMASISHFGKIIQVSRVEDDVIIELPSEEQIRNYFPCIDELEKIDCRGVIITSKGTGYYDFISRFFAPRVGVNEDPVTGSAHSKLAYYWQKRLNKSDFKAYQASERGGEIGVSIMGDRVNLSGKAVTIFSGEWQVSLP</sequence>
<reference evidence="4 5" key="1">
    <citation type="submission" date="2024-03" db="EMBL/GenBank/DDBJ databases">
        <title>Adaptation during the transition from Ophiocordyceps entomopathogen to insect associate is accompanied by gene loss and intensified selection.</title>
        <authorList>
            <person name="Ward C.M."/>
            <person name="Onetto C.A."/>
            <person name="Borneman A.R."/>
        </authorList>
    </citation>
    <scope>NUCLEOTIDE SEQUENCE [LARGE SCALE GENOMIC DNA]</scope>
    <source>
        <strain evidence="4">AWRI1</strain>
        <tissue evidence="4">Single Adult Female</tissue>
    </source>
</reference>
<protein>
    <recommendedName>
        <fullName evidence="6">PhzF family phenazine biosynthesis protein</fullName>
    </recommendedName>
</protein>
<evidence type="ECO:0000313" key="5">
    <source>
        <dbReference type="Proteomes" id="UP001367676"/>
    </source>
</evidence>
<evidence type="ECO:0000256" key="1">
    <source>
        <dbReference type="ARBA" id="ARBA00008270"/>
    </source>
</evidence>